<feature type="region of interest" description="Disordered" evidence="2">
    <location>
        <begin position="516"/>
        <end position="567"/>
    </location>
</feature>
<evidence type="ECO:0000313" key="3">
    <source>
        <dbReference type="EMBL" id="VAW74639.1"/>
    </source>
</evidence>
<accession>A0A3B0YK93</accession>
<protein>
    <submittedName>
        <fullName evidence="3">Uncharacterized protein</fullName>
    </submittedName>
</protein>
<evidence type="ECO:0000256" key="1">
    <source>
        <dbReference type="SAM" id="Coils"/>
    </source>
</evidence>
<gene>
    <name evidence="3" type="ORF">MNBD_GAMMA12-3525</name>
</gene>
<feature type="compositionally biased region" description="Basic and acidic residues" evidence="2">
    <location>
        <begin position="516"/>
        <end position="531"/>
    </location>
</feature>
<sequence length="567" mass="62960">MGSESSAKGKKSKSIADEAVEKYTSKSSSRKSNKKEVSASSKKFASIESNPFHQIILQSDAEPEEKAEAISKALAYDEAQSKEENEAMLAAFEIFKEYLMEQRKEMSVEIIRLSDTEAFSELQSVFEEMNGALQDFETQLEPLIDIIDAVHRLNMASDGAMYDVFKEIQEDKVEEERIALQRDEFEKTLESYTETVTNTQKDIAALKEEKSWWGFGGTTQAALQEIARKTVDIETAEGDISNLRQDIEALTLDRETKFAEFAEEKEQLRSLLDITSVEHKERQEALVGAALNFVSTTDERTGAVLEHMEGIHGQIKNVSTVNGSMRKIFAIVNDGIKDAETENATLTGKFQVAAEDESQLQTFEREDKLQAVNQHVDSLNATKVDTLGTFGELQQENMNIKSMQDTNSQQINQTRKMHSSGTAGVASRLSVVLTAVSSAALNEARTATQNTLSGMNTMTHALAQNEAIKNATQLHIQNDDLSNAIKELETYREISDKATEITRAALEEQKDLQREMEQTAEKLADSIKDARGVTADVMQEGGDSESDSQNSNDEPSKKSGSFSDFKV</sequence>
<dbReference type="EMBL" id="UOFL01000060">
    <property type="protein sequence ID" value="VAW74639.1"/>
    <property type="molecule type" value="Genomic_DNA"/>
</dbReference>
<feature type="coiled-coil region" evidence="1">
    <location>
        <begin position="182"/>
        <end position="253"/>
    </location>
</feature>
<name>A0A3B0YK93_9ZZZZ</name>
<keyword evidence="1" id="KW-0175">Coiled coil</keyword>
<reference evidence="3" key="1">
    <citation type="submission" date="2018-06" db="EMBL/GenBank/DDBJ databases">
        <authorList>
            <person name="Zhirakovskaya E."/>
        </authorList>
    </citation>
    <scope>NUCLEOTIDE SEQUENCE</scope>
</reference>
<dbReference type="AlphaFoldDB" id="A0A3B0YK93"/>
<feature type="region of interest" description="Disordered" evidence="2">
    <location>
        <begin position="1"/>
        <end position="43"/>
    </location>
</feature>
<proteinExistence type="predicted"/>
<organism evidence="3">
    <name type="scientific">hydrothermal vent metagenome</name>
    <dbReference type="NCBI Taxonomy" id="652676"/>
    <lineage>
        <taxon>unclassified sequences</taxon>
        <taxon>metagenomes</taxon>
        <taxon>ecological metagenomes</taxon>
    </lineage>
</organism>
<feature type="compositionally biased region" description="Basic and acidic residues" evidence="2">
    <location>
        <begin position="14"/>
        <end position="24"/>
    </location>
</feature>
<evidence type="ECO:0000256" key="2">
    <source>
        <dbReference type="SAM" id="MobiDB-lite"/>
    </source>
</evidence>
<feature type="compositionally biased region" description="Polar residues" evidence="2">
    <location>
        <begin position="558"/>
        <end position="567"/>
    </location>
</feature>